<gene>
    <name evidence="1" type="ORF">UFOVP119_94</name>
</gene>
<organism evidence="1">
    <name type="scientific">uncultured Caudovirales phage</name>
    <dbReference type="NCBI Taxonomy" id="2100421"/>
    <lineage>
        <taxon>Viruses</taxon>
        <taxon>Duplodnaviria</taxon>
        <taxon>Heunggongvirae</taxon>
        <taxon>Uroviricota</taxon>
        <taxon>Caudoviricetes</taxon>
        <taxon>Peduoviridae</taxon>
        <taxon>Maltschvirus</taxon>
        <taxon>Maltschvirus maltsch</taxon>
    </lineage>
</organism>
<accession>A0A6J5LC06</accession>
<dbReference type="EMBL" id="LR796238">
    <property type="protein sequence ID" value="CAB4130470.1"/>
    <property type="molecule type" value="Genomic_DNA"/>
</dbReference>
<sequence length="86" mass="9366">MSKTIAEALRGFASPAREPEKQMPLTPMEIVKERLPGAKCQRHPSGAGWQIALKGQMLTRAYPSPKAAWLVAATYAQTYGPKVTPT</sequence>
<proteinExistence type="predicted"/>
<protein>
    <submittedName>
        <fullName evidence="1">Uncharacterized protein</fullName>
    </submittedName>
</protein>
<reference evidence="1" key="1">
    <citation type="submission" date="2020-04" db="EMBL/GenBank/DDBJ databases">
        <authorList>
            <person name="Chiriac C."/>
            <person name="Salcher M."/>
            <person name="Ghai R."/>
            <person name="Kavagutti S V."/>
        </authorList>
    </citation>
    <scope>NUCLEOTIDE SEQUENCE</scope>
</reference>
<evidence type="ECO:0000313" key="1">
    <source>
        <dbReference type="EMBL" id="CAB4130470.1"/>
    </source>
</evidence>
<name>A0A6J5LC06_9CAUD</name>